<evidence type="ECO:0000313" key="1">
    <source>
        <dbReference type="EMBL" id="JAD56379.1"/>
    </source>
</evidence>
<reference evidence="1" key="2">
    <citation type="journal article" date="2015" name="Data Brief">
        <title>Shoot transcriptome of the giant reed, Arundo donax.</title>
        <authorList>
            <person name="Barrero R.A."/>
            <person name="Guerrero F.D."/>
            <person name="Moolhuijzen P."/>
            <person name="Goolsby J.A."/>
            <person name="Tidwell J."/>
            <person name="Bellgard S.E."/>
            <person name="Bellgard M.I."/>
        </authorList>
    </citation>
    <scope>NUCLEOTIDE SEQUENCE</scope>
    <source>
        <tissue evidence="1">Shoot tissue taken approximately 20 cm above the soil surface</tissue>
    </source>
</reference>
<reference evidence="1" key="1">
    <citation type="submission" date="2014-09" db="EMBL/GenBank/DDBJ databases">
        <authorList>
            <person name="Magalhaes I.L.F."/>
            <person name="Oliveira U."/>
            <person name="Santos F.R."/>
            <person name="Vidigal T.H.D.A."/>
            <person name="Brescovit A.D."/>
            <person name="Santos A.J."/>
        </authorList>
    </citation>
    <scope>NUCLEOTIDE SEQUENCE</scope>
    <source>
        <tissue evidence="1">Shoot tissue taken approximately 20 cm above the soil surface</tissue>
    </source>
</reference>
<protein>
    <submittedName>
        <fullName evidence="1">Uncharacterized protein</fullName>
    </submittedName>
</protein>
<sequence>MAQICCVRLFRQVQQESQVCLISFKKSIMKKLMLSNIIPVAISFA</sequence>
<accession>A0A0A9AXA1</accession>
<dbReference type="EMBL" id="GBRH01241516">
    <property type="protein sequence ID" value="JAD56379.1"/>
    <property type="molecule type" value="Transcribed_RNA"/>
</dbReference>
<organism evidence="1">
    <name type="scientific">Arundo donax</name>
    <name type="common">Giant reed</name>
    <name type="synonym">Donax arundinaceus</name>
    <dbReference type="NCBI Taxonomy" id="35708"/>
    <lineage>
        <taxon>Eukaryota</taxon>
        <taxon>Viridiplantae</taxon>
        <taxon>Streptophyta</taxon>
        <taxon>Embryophyta</taxon>
        <taxon>Tracheophyta</taxon>
        <taxon>Spermatophyta</taxon>
        <taxon>Magnoliopsida</taxon>
        <taxon>Liliopsida</taxon>
        <taxon>Poales</taxon>
        <taxon>Poaceae</taxon>
        <taxon>PACMAD clade</taxon>
        <taxon>Arundinoideae</taxon>
        <taxon>Arundineae</taxon>
        <taxon>Arundo</taxon>
    </lineage>
</organism>
<name>A0A0A9AXA1_ARUDO</name>
<proteinExistence type="predicted"/>
<dbReference type="AlphaFoldDB" id="A0A0A9AXA1"/>